<comment type="caution">
    <text evidence="7">The sequence shown here is derived from an EMBL/GenBank/DDBJ whole genome shotgun (WGS) entry which is preliminary data.</text>
</comment>
<feature type="domain" description="GRF-type" evidence="6">
    <location>
        <begin position="283"/>
        <end position="328"/>
    </location>
</feature>
<evidence type="ECO:0000256" key="2">
    <source>
        <dbReference type="ARBA" id="ARBA00022771"/>
    </source>
</evidence>
<feature type="compositionally biased region" description="Basic and acidic residues" evidence="5">
    <location>
        <begin position="172"/>
        <end position="186"/>
    </location>
</feature>
<dbReference type="InterPro" id="IPR039629">
    <property type="entry name" value="R3HDM4"/>
</dbReference>
<evidence type="ECO:0000313" key="7">
    <source>
        <dbReference type="EMBL" id="THG12700.1"/>
    </source>
</evidence>
<name>A0A4S4E996_CAMSN</name>
<keyword evidence="8" id="KW-1185">Reference proteome</keyword>
<feature type="compositionally biased region" description="Basic and acidic residues" evidence="5">
    <location>
        <begin position="200"/>
        <end position="215"/>
    </location>
</feature>
<keyword evidence="3" id="KW-0862">Zinc</keyword>
<evidence type="ECO:0000313" key="8">
    <source>
        <dbReference type="Proteomes" id="UP000306102"/>
    </source>
</evidence>
<dbReference type="PANTHER" id="PTHR32019">
    <property type="entry name" value="R3H DOMAIN-CONTAINING PROTEIN 4"/>
    <property type="match status" value="1"/>
</dbReference>
<evidence type="ECO:0000256" key="5">
    <source>
        <dbReference type="SAM" id="MobiDB-lite"/>
    </source>
</evidence>
<evidence type="ECO:0000256" key="1">
    <source>
        <dbReference type="ARBA" id="ARBA00022723"/>
    </source>
</evidence>
<evidence type="ECO:0000259" key="6">
    <source>
        <dbReference type="PROSITE" id="PS51999"/>
    </source>
</evidence>
<dbReference type="GO" id="GO:0008270">
    <property type="term" value="F:zinc ion binding"/>
    <property type="evidence" value="ECO:0007669"/>
    <property type="project" value="UniProtKB-KW"/>
</dbReference>
<evidence type="ECO:0000256" key="3">
    <source>
        <dbReference type="ARBA" id="ARBA00022833"/>
    </source>
</evidence>
<evidence type="ECO:0000256" key="4">
    <source>
        <dbReference type="PROSITE-ProRule" id="PRU01343"/>
    </source>
</evidence>
<protein>
    <recommendedName>
        <fullName evidence="6">GRF-type domain-containing protein</fullName>
    </recommendedName>
</protein>
<reference evidence="7 8" key="1">
    <citation type="journal article" date="2018" name="Proc. Natl. Acad. Sci. U.S.A.">
        <title>Draft genome sequence of Camellia sinensis var. sinensis provides insights into the evolution of the tea genome and tea quality.</title>
        <authorList>
            <person name="Wei C."/>
            <person name="Yang H."/>
            <person name="Wang S."/>
            <person name="Zhao J."/>
            <person name="Liu C."/>
            <person name="Gao L."/>
            <person name="Xia E."/>
            <person name="Lu Y."/>
            <person name="Tai Y."/>
            <person name="She G."/>
            <person name="Sun J."/>
            <person name="Cao H."/>
            <person name="Tong W."/>
            <person name="Gao Q."/>
            <person name="Li Y."/>
            <person name="Deng W."/>
            <person name="Jiang X."/>
            <person name="Wang W."/>
            <person name="Chen Q."/>
            <person name="Zhang S."/>
            <person name="Li H."/>
            <person name="Wu J."/>
            <person name="Wang P."/>
            <person name="Li P."/>
            <person name="Shi C."/>
            <person name="Zheng F."/>
            <person name="Jian J."/>
            <person name="Huang B."/>
            <person name="Shan D."/>
            <person name="Shi M."/>
            <person name="Fang C."/>
            <person name="Yue Y."/>
            <person name="Li F."/>
            <person name="Li D."/>
            <person name="Wei S."/>
            <person name="Han B."/>
            <person name="Jiang C."/>
            <person name="Yin Y."/>
            <person name="Xia T."/>
            <person name="Zhang Z."/>
            <person name="Bennetzen J.L."/>
            <person name="Zhao S."/>
            <person name="Wan X."/>
        </authorList>
    </citation>
    <scope>NUCLEOTIDE SEQUENCE [LARGE SCALE GENOMIC DNA]</scope>
    <source>
        <strain evidence="8">cv. Shuchazao</strain>
        <tissue evidence="7">Leaf</tissue>
    </source>
</reference>
<proteinExistence type="predicted"/>
<dbReference type="PROSITE" id="PS51999">
    <property type="entry name" value="ZF_GRF"/>
    <property type="match status" value="1"/>
</dbReference>
<feature type="compositionally biased region" description="Polar residues" evidence="5">
    <location>
        <begin position="336"/>
        <end position="348"/>
    </location>
</feature>
<feature type="region of interest" description="Disordered" evidence="5">
    <location>
        <begin position="168"/>
        <end position="219"/>
    </location>
</feature>
<dbReference type="InterPro" id="IPR010666">
    <property type="entry name" value="Znf_GRF"/>
</dbReference>
<organism evidence="7 8">
    <name type="scientific">Camellia sinensis var. sinensis</name>
    <name type="common">China tea</name>
    <dbReference type="NCBI Taxonomy" id="542762"/>
    <lineage>
        <taxon>Eukaryota</taxon>
        <taxon>Viridiplantae</taxon>
        <taxon>Streptophyta</taxon>
        <taxon>Embryophyta</taxon>
        <taxon>Tracheophyta</taxon>
        <taxon>Spermatophyta</taxon>
        <taxon>Magnoliopsida</taxon>
        <taxon>eudicotyledons</taxon>
        <taxon>Gunneridae</taxon>
        <taxon>Pentapetalae</taxon>
        <taxon>asterids</taxon>
        <taxon>Ericales</taxon>
        <taxon>Theaceae</taxon>
        <taxon>Camellia</taxon>
    </lineage>
</organism>
<sequence>MATPEVLQSEHDLLLSYPLFDHPKAENAKSRGLAIEKKIEFLESLAGKVSNRRSRRWLNDRLLMELVPRLNAEEIRGLFAPPPWGDDVPLSPFCKTNMGEWDKFRHIDMDKEATIIKALKNSSSKKKGRVDADKMAVLNAWHRVDCRTREALRRSFLSDLVNGYENANTDGESAKEFEGQQDEGRRTTRRWTNGGGGRRTTTEDGGRRTMNHDGGRTGACDSESEALGFAFIPVIKNELCVHILHPVTSESLFVSVFTFCTLYNQMASSSTNNTNLRLKPRFCNCGRTASVRIVQTNANGNEGHVYFVCPRKYTTNNHCNYFRWFADDDDDDDDINSSTSTNAGPQTDSRTEEINDLRRRLGEHDRRLQRMEKMFKAMTYGRRPRRRQDSGDGRTAVTAGQWRWWGDGMLFTTANSSSFSRSFFASSRRLYSHFSAIWGEF</sequence>
<gene>
    <name evidence="7" type="ORF">TEA_026827</name>
</gene>
<dbReference type="Proteomes" id="UP000306102">
    <property type="component" value="Unassembled WGS sequence"/>
</dbReference>
<keyword evidence="2 4" id="KW-0863">Zinc-finger</keyword>
<dbReference type="Pfam" id="PF06839">
    <property type="entry name" value="Zn_ribbon_GRF"/>
    <property type="match status" value="1"/>
</dbReference>
<keyword evidence="1" id="KW-0479">Metal-binding</keyword>
<dbReference type="AlphaFoldDB" id="A0A4S4E996"/>
<dbReference type="STRING" id="542762.A0A4S4E996"/>
<dbReference type="EMBL" id="SDRB02006393">
    <property type="protein sequence ID" value="THG12700.1"/>
    <property type="molecule type" value="Genomic_DNA"/>
</dbReference>
<accession>A0A4S4E996</accession>
<dbReference type="PANTHER" id="PTHR32019:SF2">
    <property type="entry name" value="R3H DOMAIN-CONTAINING PROTEIN 4"/>
    <property type="match status" value="1"/>
</dbReference>
<dbReference type="Pfam" id="PF13902">
    <property type="entry name" value="R3H-assoc"/>
    <property type="match status" value="1"/>
</dbReference>
<feature type="region of interest" description="Disordered" evidence="5">
    <location>
        <begin position="334"/>
        <end position="353"/>
    </location>
</feature>
<dbReference type="InterPro" id="IPR025952">
    <property type="entry name" value="R3H-assoc_dom"/>
</dbReference>